<protein>
    <recommendedName>
        <fullName evidence="3">F-box domain-containing protein</fullName>
    </recommendedName>
</protein>
<dbReference type="AlphaFoldDB" id="A0AAD7FM45"/>
<evidence type="ECO:0008006" key="3">
    <source>
        <dbReference type="Google" id="ProtNLM"/>
    </source>
</evidence>
<proteinExistence type="predicted"/>
<dbReference type="Proteomes" id="UP001221142">
    <property type="component" value="Unassembled WGS sequence"/>
</dbReference>
<evidence type="ECO:0000313" key="2">
    <source>
        <dbReference type="Proteomes" id="UP001221142"/>
    </source>
</evidence>
<dbReference type="EMBL" id="JARKIF010000010">
    <property type="protein sequence ID" value="KAJ7628329.1"/>
    <property type="molecule type" value="Genomic_DNA"/>
</dbReference>
<evidence type="ECO:0000313" key="1">
    <source>
        <dbReference type="EMBL" id="KAJ7628329.1"/>
    </source>
</evidence>
<gene>
    <name evidence="1" type="ORF">FB45DRAFT_36198</name>
</gene>
<reference evidence="1" key="1">
    <citation type="submission" date="2023-03" db="EMBL/GenBank/DDBJ databases">
        <title>Massive genome expansion in bonnet fungi (Mycena s.s.) driven by repeated elements and novel gene families across ecological guilds.</title>
        <authorList>
            <consortium name="Lawrence Berkeley National Laboratory"/>
            <person name="Harder C.B."/>
            <person name="Miyauchi S."/>
            <person name="Viragh M."/>
            <person name="Kuo A."/>
            <person name="Thoen E."/>
            <person name="Andreopoulos B."/>
            <person name="Lu D."/>
            <person name="Skrede I."/>
            <person name="Drula E."/>
            <person name="Henrissat B."/>
            <person name="Morin E."/>
            <person name="Kohler A."/>
            <person name="Barry K."/>
            <person name="LaButti K."/>
            <person name="Morin E."/>
            <person name="Salamov A."/>
            <person name="Lipzen A."/>
            <person name="Mereny Z."/>
            <person name="Hegedus B."/>
            <person name="Baldrian P."/>
            <person name="Stursova M."/>
            <person name="Weitz H."/>
            <person name="Taylor A."/>
            <person name="Grigoriev I.V."/>
            <person name="Nagy L.G."/>
            <person name="Martin F."/>
            <person name="Kauserud H."/>
        </authorList>
    </citation>
    <scope>NUCLEOTIDE SEQUENCE</scope>
    <source>
        <strain evidence="1">9284</strain>
    </source>
</reference>
<dbReference type="SUPFAM" id="SSF52058">
    <property type="entry name" value="L domain-like"/>
    <property type="match status" value="1"/>
</dbReference>
<dbReference type="InterPro" id="IPR032675">
    <property type="entry name" value="LRR_dom_sf"/>
</dbReference>
<dbReference type="Gene3D" id="3.80.10.10">
    <property type="entry name" value="Ribonuclease Inhibitor"/>
    <property type="match status" value="1"/>
</dbReference>
<name>A0AAD7FM45_9AGAR</name>
<comment type="caution">
    <text evidence="1">The sequence shown here is derived from an EMBL/GenBank/DDBJ whole genome shotgun (WGS) entry which is preliminary data.</text>
</comment>
<organism evidence="1 2">
    <name type="scientific">Roridomyces roridus</name>
    <dbReference type="NCBI Taxonomy" id="1738132"/>
    <lineage>
        <taxon>Eukaryota</taxon>
        <taxon>Fungi</taxon>
        <taxon>Dikarya</taxon>
        <taxon>Basidiomycota</taxon>
        <taxon>Agaricomycotina</taxon>
        <taxon>Agaricomycetes</taxon>
        <taxon>Agaricomycetidae</taxon>
        <taxon>Agaricales</taxon>
        <taxon>Marasmiineae</taxon>
        <taxon>Mycenaceae</taxon>
        <taxon>Roridomyces</taxon>
    </lineage>
</organism>
<keyword evidence="2" id="KW-1185">Reference proteome</keyword>
<accession>A0AAD7FM45</accession>
<sequence>MAQTTPILSLPDELIAEVAAVDTPLEWTLSHVCRRFRNAVVGTPALWTTVPVDLTHEGAVQISQLYFDRSASLGLSVTLKTEYKVAESLAHFVPHIPRVVRLTVVYGSYYALETLLESFRDVSAPCLQHLQLENNCEQWTYPSPIDLSPLQASPITSLKLRRCSPRSPLPRWKSALTHLGMTRGAYLEDLDGDVFLGISKELPSLTHFYFRMAEGMYSLESGIASESLTNLHLEFDAYSNDAQVLVDILAPFRTPHLTHLSIHGIHEYQISALFTSKNTDWSLPALTSLAFTNAEQVCSPEIDEHCKTAMASWQIFPVLSALTFVNQCGTAQIISRVLGSDLRSSLRTVVLWPLDEDVEDVGAVLREVGESLAPVFRVSPALFECGQWQSSIRLKRLEATIELHDGLCA</sequence>